<keyword evidence="5" id="KW-0694">RNA-binding</keyword>
<dbReference type="eggNOG" id="KOG1781">
    <property type="taxonomic scope" value="Eukaryota"/>
</dbReference>
<dbReference type="GO" id="GO:0005732">
    <property type="term" value="C:sno(s)RNA-containing ribonucleoprotein complex"/>
    <property type="evidence" value="ECO:0007669"/>
    <property type="project" value="EnsemblFungi"/>
</dbReference>
<keyword evidence="8" id="KW-0687">Ribonucleoprotein</keyword>
<evidence type="ECO:0000256" key="1">
    <source>
        <dbReference type="ARBA" id="ARBA00004123"/>
    </source>
</evidence>
<feature type="region of interest" description="Disordered" evidence="9">
    <location>
        <begin position="1"/>
        <end position="30"/>
    </location>
</feature>
<keyword evidence="7" id="KW-0539">Nucleus</keyword>
<dbReference type="STRING" id="284592.Q6BPZ1"/>
<dbReference type="PROSITE" id="PS52002">
    <property type="entry name" value="SM"/>
    <property type="match status" value="1"/>
</dbReference>
<dbReference type="GO" id="GO:0000932">
    <property type="term" value="C:P-body"/>
    <property type="evidence" value="ECO:0007669"/>
    <property type="project" value="EnsemblFungi"/>
</dbReference>
<dbReference type="InterPro" id="IPR017132">
    <property type="entry name" value="Lsm7"/>
</dbReference>
<dbReference type="EMBL" id="CR382137">
    <property type="protein sequence ID" value="CAG87965.2"/>
    <property type="molecule type" value="Genomic_DNA"/>
</dbReference>
<dbReference type="GO" id="GO:0005682">
    <property type="term" value="C:U5 snRNP"/>
    <property type="evidence" value="ECO:0007669"/>
    <property type="project" value="EnsemblFungi"/>
</dbReference>
<comment type="subcellular location">
    <subcellularLocation>
        <location evidence="1">Nucleus</location>
    </subcellularLocation>
</comment>
<keyword evidence="6" id="KW-0508">mRNA splicing</keyword>
<dbReference type="AlphaFoldDB" id="Q6BPZ1"/>
<dbReference type="OrthoDB" id="274944at2759"/>
<dbReference type="PIRSF" id="PIRSF037188">
    <property type="entry name" value="U6_snRNA_Lsm7"/>
    <property type="match status" value="1"/>
</dbReference>
<name>Q6BPZ1_DEBHA</name>
<evidence type="ECO:0000256" key="7">
    <source>
        <dbReference type="ARBA" id="ARBA00023242"/>
    </source>
</evidence>
<dbReference type="GO" id="GO:0071004">
    <property type="term" value="C:U2-type prespliceosome"/>
    <property type="evidence" value="ECO:0007669"/>
    <property type="project" value="TreeGrafter"/>
</dbReference>
<dbReference type="GO" id="GO:0046540">
    <property type="term" value="C:U4/U6 x U5 tri-snRNP complex"/>
    <property type="evidence" value="ECO:0007669"/>
    <property type="project" value="EnsemblFungi"/>
</dbReference>
<dbReference type="GO" id="GO:0030490">
    <property type="term" value="P:maturation of SSU-rRNA"/>
    <property type="evidence" value="ECO:0007669"/>
    <property type="project" value="EnsemblFungi"/>
</dbReference>
<dbReference type="InterPro" id="IPR010920">
    <property type="entry name" value="LSM_dom_sf"/>
</dbReference>
<evidence type="ECO:0000256" key="4">
    <source>
        <dbReference type="ARBA" id="ARBA00022728"/>
    </source>
</evidence>
<keyword evidence="12" id="KW-1185">Reference proteome</keyword>
<dbReference type="GO" id="GO:0008266">
    <property type="term" value="F:poly(U) RNA binding"/>
    <property type="evidence" value="ECO:0007669"/>
    <property type="project" value="EnsemblFungi"/>
</dbReference>
<dbReference type="Proteomes" id="UP000000599">
    <property type="component" value="Chromosome E"/>
</dbReference>
<dbReference type="GO" id="GO:0071013">
    <property type="term" value="C:catalytic step 2 spliceosome"/>
    <property type="evidence" value="ECO:0007669"/>
    <property type="project" value="TreeGrafter"/>
</dbReference>
<evidence type="ECO:0000256" key="8">
    <source>
        <dbReference type="ARBA" id="ARBA00023274"/>
    </source>
</evidence>
<dbReference type="GO" id="GO:0030620">
    <property type="term" value="F:U2 snRNA binding"/>
    <property type="evidence" value="ECO:0007669"/>
    <property type="project" value="EnsemblFungi"/>
</dbReference>
<sequence length="122" mass="13860">MDNPRQNNNNNNTNRRRNNNSSKPDGPKREAILDLNNYKDKQIRVKFIGGRQVIGVLKGFDQLMNLVLEDVKENIRDPEDDNVLTDKTRDIGFVVVRGPSLLTISPVDGSEIIDNPFANQEE</sequence>
<reference evidence="11 12" key="1">
    <citation type="journal article" date="2004" name="Nature">
        <title>Genome evolution in yeasts.</title>
        <authorList>
            <consortium name="Genolevures"/>
            <person name="Dujon B."/>
            <person name="Sherman D."/>
            <person name="Fischer G."/>
            <person name="Durrens P."/>
            <person name="Casaregola S."/>
            <person name="Lafontaine I."/>
            <person name="de Montigny J."/>
            <person name="Marck C."/>
            <person name="Neuveglise C."/>
            <person name="Talla E."/>
            <person name="Goffard N."/>
            <person name="Frangeul L."/>
            <person name="Aigle M."/>
            <person name="Anthouard V."/>
            <person name="Babour A."/>
            <person name="Barbe V."/>
            <person name="Barnay S."/>
            <person name="Blanchin S."/>
            <person name="Beckerich J.M."/>
            <person name="Beyne E."/>
            <person name="Bleykasten C."/>
            <person name="Boisrame A."/>
            <person name="Boyer J."/>
            <person name="Cattolico L."/>
            <person name="Confanioleri F."/>
            <person name="de Daruvar A."/>
            <person name="Despons L."/>
            <person name="Fabre E."/>
            <person name="Fairhead C."/>
            <person name="Ferry-Dumazet H."/>
            <person name="Groppi A."/>
            <person name="Hantraye F."/>
            <person name="Hennequin C."/>
            <person name="Jauniaux N."/>
            <person name="Joyet P."/>
            <person name="Kachouri R."/>
            <person name="Kerrest A."/>
            <person name="Koszul R."/>
            <person name="Lemaire M."/>
            <person name="Lesur I."/>
            <person name="Ma L."/>
            <person name="Muller H."/>
            <person name="Nicaud J.M."/>
            <person name="Nikolski M."/>
            <person name="Oztas S."/>
            <person name="Ozier-Kalogeropoulos O."/>
            <person name="Pellenz S."/>
            <person name="Potier S."/>
            <person name="Richard G.F."/>
            <person name="Straub M.L."/>
            <person name="Suleau A."/>
            <person name="Swennene D."/>
            <person name="Tekaia F."/>
            <person name="Wesolowski-Louvel M."/>
            <person name="Westhof E."/>
            <person name="Wirth B."/>
            <person name="Zeniou-Meyer M."/>
            <person name="Zivanovic I."/>
            <person name="Bolotin-Fukuhara M."/>
            <person name="Thierry A."/>
            <person name="Bouchier C."/>
            <person name="Caudron B."/>
            <person name="Scarpelli C."/>
            <person name="Gaillardin C."/>
            <person name="Weissenbach J."/>
            <person name="Wincker P."/>
            <person name="Souciet J.L."/>
        </authorList>
    </citation>
    <scope>NUCLEOTIDE SEQUENCE [LARGE SCALE GENOMIC DNA]</scope>
    <source>
        <strain evidence="12">ATCC 36239 / CBS 767 / BCRC 21394 / JCM 1990 / NBRC 0083 / IGC 2968</strain>
    </source>
</reference>
<protein>
    <submittedName>
        <fullName evidence="11">DEHA2E09724p</fullName>
    </submittedName>
</protein>
<evidence type="ECO:0000259" key="10">
    <source>
        <dbReference type="PROSITE" id="PS52002"/>
    </source>
</evidence>
<evidence type="ECO:0000313" key="11">
    <source>
        <dbReference type="EMBL" id="CAG87965.2"/>
    </source>
</evidence>
<evidence type="ECO:0000256" key="9">
    <source>
        <dbReference type="SAM" id="MobiDB-lite"/>
    </source>
</evidence>
<organism evidence="11 12">
    <name type="scientific">Debaryomyces hansenii (strain ATCC 36239 / CBS 767 / BCRC 21394 / JCM 1990 / NBRC 0083 / IGC 2968)</name>
    <name type="common">Yeast</name>
    <name type="synonym">Torulaspora hansenii</name>
    <dbReference type="NCBI Taxonomy" id="284592"/>
    <lineage>
        <taxon>Eukaryota</taxon>
        <taxon>Fungi</taxon>
        <taxon>Dikarya</taxon>
        <taxon>Ascomycota</taxon>
        <taxon>Saccharomycotina</taxon>
        <taxon>Pichiomycetes</taxon>
        <taxon>Debaryomycetaceae</taxon>
        <taxon>Debaryomyces</taxon>
    </lineage>
</organism>
<dbReference type="GO" id="GO:0005688">
    <property type="term" value="C:U6 snRNP"/>
    <property type="evidence" value="ECO:0007669"/>
    <property type="project" value="EnsemblFungi"/>
</dbReference>
<evidence type="ECO:0000256" key="3">
    <source>
        <dbReference type="ARBA" id="ARBA00022664"/>
    </source>
</evidence>
<dbReference type="KEGG" id="dha:DEHA2E09724g"/>
<dbReference type="InterPro" id="IPR047575">
    <property type="entry name" value="Sm"/>
</dbReference>
<dbReference type="RefSeq" id="XP_459729.2">
    <property type="nucleotide sequence ID" value="XM_459729.2"/>
</dbReference>
<dbReference type="GO" id="GO:0000398">
    <property type="term" value="P:mRNA splicing, via spliceosome"/>
    <property type="evidence" value="ECO:0007669"/>
    <property type="project" value="EnsemblFungi"/>
</dbReference>
<proteinExistence type="inferred from homology"/>
<evidence type="ECO:0000313" key="12">
    <source>
        <dbReference type="Proteomes" id="UP000000599"/>
    </source>
</evidence>
<keyword evidence="4" id="KW-0747">Spliceosome</keyword>
<dbReference type="GO" id="GO:0005730">
    <property type="term" value="C:nucleolus"/>
    <property type="evidence" value="ECO:0007669"/>
    <property type="project" value="EnsemblFungi"/>
</dbReference>
<dbReference type="Gene3D" id="2.30.30.100">
    <property type="match status" value="1"/>
</dbReference>
<evidence type="ECO:0000256" key="6">
    <source>
        <dbReference type="ARBA" id="ARBA00023187"/>
    </source>
</evidence>
<accession>Q6BPZ1</accession>
<dbReference type="GO" id="GO:1990726">
    <property type="term" value="C:Lsm1-7-Pat1 complex"/>
    <property type="evidence" value="ECO:0007669"/>
    <property type="project" value="EnsemblFungi"/>
</dbReference>
<comment type="similarity">
    <text evidence="2">Belongs to the snRNP Sm proteins family.</text>
</comment>
<dbReference type="Pfam" id="PF01423">
    <property type="entry name" value="LSM"/>
    <property type="match status" value="1"/>
</dbReference>
<feature type="domain" description="Sm" evidence="10">
    <location>
        <begin position="30"/>
        <end position="110"/>
    </location>
</feature>
<dbReference type="SUPFAM" id="SSF50182">
    <property type="entry name" value="Sm-like ribonucleoproteins"/>
    <property type="match status" value="1"/>
</dbReference>
<dbReference type="GO" id="GO:0000290">
    <property type="term" value="P:deadenylation-dependent decapping of nuclear-transcribed mRNA"/>
    <property type="evidence" value="ECO:0007669"/>
    <property type="project" value="EnsemblFungi"/>
</dbReference>
<dbReference type="FunFam" id="2.30.30.100:FF:000098">
    <property type="entry name" value="U6 snRNA-associated Sm-like protein LSm7"/>
    <property type="match status" value="1"/>
</dbReference>
<dbReference type="InParanoid" id="Q6BPZ1"/>
<dbReference type="PANTHER" id="PTHR10553">
    <property type="entry name" value="SMALL NUCLEAR RIBONUCLEOPROTEIN"/>
    <property type="match status" value="1"/>
</dbReference>
<dbReference type="OMA" id="PFVQQEE"/>
<dbReference type="HOGENOM" id="CLU_076902_3_2_1"/>
<feature type="compositionally biased region" description="Low complexity" evidence="9">
    <location>
        <begin position="1"/>
        <end position="13"/>
    </location>
</feature>
<dbReference type="SMART" id="SM00651">
    <property type="entry name" value="Sm"/>
    <property type="match status" value="1"/>
</dbReference>
<dbReference type="GO" id="GO:0008033">
    <property type="term" value="P:tRNA processing"/>
    <property type="evidence" value="ECO:0007669"/>
    <property type="project" value="EnsemblFungi"/>
</dbReference>
<dbReference type="FunCoup" id="Q6BPZ1">
    <property type="interactions" value="848"/>
</dbReference>
<keyword evidence="3" id="KW-0507">mRNA processing</keyword>
<dbReference type="PANTHER" id="PTHR10553:SF5">
    <property type="entry name" value="U6 SNRNA-ASSOCIATED SM-LIKE PROTEIN LSM7"/>
    <property type="match status" value="1"/>
</dbReference>
<evidence type="ECO:0000256" key="2">
    <source>
        <dbReference type="ARBA" id="ARBA00006850"/>
    </source>
</evidence>
<gene>
    <name evidence="11" type="ordered locus">DEHA2E09724g</name>
</gene>
<dbReference type="CDD" id="cd01729">
    <property type="entry name" value="LSm7"/>
    <property type="match status" value="1"/>
</dbReference>
<dbReference type="VEuPathDB" id="FungiDB:DEHA2E09724g"/>
<dbReference type="InterPro" id="IPR001163">
    <property type="entry name" value="Sm_dom_euk/arc"/>
</dbReference>
<dbReference type="InterPro" id="IPR044641">
    <property type="entry name" value="Lsm7/SmG-like"/>
</dbReference>
<dbReference type="GeneID" id="2902439"/>
<evidence type="ECO:0000256" key="5">
    <source>
        <dbReference type="ARBA" id="ARBA00022884"/>
    </source>
</evidence>